<dbReference type="AlphaFoldDB" id="A0A6L6UBY6"/>
<reference evidence="2 3" key="1">
    <citation type="submission" date="2019-12" db="EMBL/GenBank/DDBJ databases">
        <authorList>
            <person name="Li J."/>
        </authorList>
    </citation>
    <scope>NUCLEOTIDE SEQUENCE [LARGE SCALE GENOMIC DNA]</scope>
    <source>
        <strain evidence="2 3">HL2-2</strain>
    </source>
</reference>
<evidence type="ECO:0000313" key="3">
    <source>
        <dbReference type="Proteomes" id="UP000478208"/>
    </source>
</evidence>
<protein>
    <submittedName>
        <fullName evidence="2">Redoxin family protein</fullName>
    </submittedName>
</protein>
<feature type="domain" description="Thioredoxin" evidence="1">
    <location>
        <begin position="242"/>
        <end position="400"/>
    </location>
</feature>
<proteinExistence type="predicted"/>
<comment type="caution">
    <text evidence="2">The sequence shown here is derived from an EMBL/GenBank/DDBJ whole genome shotgun (WGS) entry which is preliminary data.</text>
</comment>
<dbReference type="InterPro" id="IPR036249">
    <property type="entry name" value="Thioredoxin-like_sf"/>
</dbReference>
<dbReference type="InterPro" id="IPR013740">
    <property type="entry name" value="Redoxin"/>
</dbReference>
<evidence type="ECO:0000259" key="1">
    <source>
        <dbReference type="PROSITE" id="PS51352"/>
    </source>
</evidence>
<accession>A0A6L6UBY6</accession>
<sequence length="413" mass="47105">MRNVIACLILLILCACKEETKQQTIEPQLKIGSYRAILELQDNEKLPFNFEVTSASELKVFNAEEVIDVDEITYNNDSVFINFPVFEGYVAAKLDGDNLNGNFIKESLNRVVPFSAEFDNATRFNVSEKPSQNVSGIWETVFSIGIVDDEYIAKGIFKQEGKKVTGTFRTTTGDYRYLEGVMDGDQMKLSTFDGAHAFLFTAKVTDSTMEGLFYSGNHWKEPFIAKRNKNFELPNSNDLTFLKDGYDALDFAFPNTSDELVSLKDDRFKNKVVVVQIMGTWCPNCLDESKYYAEFYKNNKDKDIEFVALAFEYAKTKEAAFSRIDRLQSKIDINYPILLAQYGTSDKAKAQEKLPMLNHVLSYPTSIFIDKKGKVRKIHTGFNGPATGEKYVEFKEEFEGFVDDLLLEQRIFD</sequence>
<dbReference type="InterPro" id="IPR013766">
    <property type="entry name" value="Thioredoxin_domain"/>
</dbReference>
<organism evidence="2 3">
    <name type="scientific">Winogradskyella endarachnes</name>
    <dbReference type="NCBI Taxonomy" id="2681965"/>
    <lineage>
        <taxon>Bacteria</taxon>
        <taxon>Pseudomonadati</taxon>
        <taxon>Bacteroidota</taxon>
        <taxon>Flavobacteriia</taxon>
        <taxon>Flavobacteriales</taxon>
        <taxon>Flavobacteriaceae</taxon>
        <taxon>Winogradskyella</taxon>
    </lineage>
</organism>
<dbReference type="PANTHER" id="PTHR42852:SF13">
    <property type="entry name" value="PROTEIN DIPZ"/>
    <property type="match status" value="1"/>
</dbReference>
<dbReference type="EMBL" id="WOWS01000002">
    <property type="protein sequence ID" value="MUU78417.1"/>
    <property type="molecule type" value="Genomic_DNA"/>
</dbReference>
<keyword evidence="3" id="KW-1185">Reference proteome</keyword>
<dbReference type="CDD" id="cd02966">
    <property type="entry name" value="TlpA_like_family"/>
    <property type="match status" value="1"/>
</dbReference>
<dbReference type="InterPro" id="IPR050553">
    <property type="entry name" value="Thioredoxin_ResA/DsbE_sf"/>
</dbReference>
<dbReference type="RefSeq" id="WP_157363302.1">
    <property type="nucleotide sequence ID" value="NZ_WOWS01000002.1"/>
</dbReference>
<dbReference type="Proteomes" id="UP000478208">
    <property type="component" value="Unassembled WGS sequence"/>
</dbReference>
<dbReference type="GO" id="GO:0016491">
    <property type="term" value="F:oxidoreductase activity"/>
    <property type="evidence" value="ECO:0007669"/>
    <property type="project" value="InterPro"/>
</dbReference>
<dbReference type="PANTHER" id="PTHR42852">
    <property type="entry name" value="THIOL:DISULFIDE INTERCHANGE PROTEIN DSBE"/>
    <property type="match status" value="1"/>
</dbReference>
<dbReference type="Pfam" id="PF08534">
    <property type="entry name" value="Redoxin"/>
    <property type="match status" value="1"/>
</dbReference>
<dbReference type="SUPFAM" id="SSF52833">
    <property type="entry name" value="Thioredoxin-like"/>
    <property type="match status" value="1"/>
</dbReference>
<evidence type="ECO:0000313" key="2">
    <source>
        <dbReference type="EMBL" id="MUU78417.1"/>
    </source>
</evidence>
<name>A0A6L6UBY6_9FLAO</name>
<dbReference type="Gene3D" id="3.40.30.10">
    <property type="entry name" value="Glutaredoxin"/>
    <property type="match status" value="1"/>
</dbReference>
<dbReference type="PROSITE" id="PS51352">
    <property type="entry name" value="THIOREDOXIN_2"/>
    <property type="match status" value="1"/>
</dbReference>
<gene>
    <name evidence="2" type="ORF">GN138_08180</name>
</gene>
<dbReference type="PROSITE" id="PS51257">
    <property type="entry name" value="PROKAR_LIPOPROTEIN"/>
    <property type="match status" value="1"/>
</dbReference>